<reference evidence="3 4" key="1">
    <citation type="journal article" date="2024" name="J Genomics">
        <title>Draft genome sequencing and assembly of Favolaschia claudopus CIRM-BRFM 2984 isolated from oak limbs.</title>
        <authorList>
            <person name="Navarro D."/>
            <person name="Drula E."/>
            <person name="Chaduli D."/>
            <person name="Cazenave R."/>
            <person name="Ahrendt S."/>
            <person name="Wang J."/>
            <person name="Lipzen A."/>
            <person name="Daum C."/>
            <person name="Barry K."/>
            <person name="Grigoriev I.V."/>
            <person name="Favel A."/>
            <person name="Rosso M.N."/>
            <person name="Martin F."/>
        </authorList>
    </citation>
    <scope>NUCLEOTIDE SEQUENCE [LARGE SCALE GENOMIC DNA]</scope>
    <source>
        <strain evidence="3 4">CIRM-BRFM 2984</strain>
    </source>
</reference>
<proteinExistence type="inferred from homology"/>
<dbReference type="InterPro" id="IPR036291">
    <property type="entry name" value="NAD(P)-bd_dom_sf"/>
</dbReference>
<evidence type="ECO:0000256" key="1">
    <source>
        <dbReference type="ARBA" id="ARBA00006484"/>
    </source>
</evidence>
<comment type="caution">
    <text evidence="3">The sequence shown here is derived from an EMBL/GenBank/DDBJ whole genome shotgun (WGS) entry which is preliminary data.</text>
</comment>
<evidence type="ECO:0000313" key="3">
    <source>
        <dbReference type="EMBL" id="KAK6966521.1"/>
    </source>
</evidence>
<name>A0AAV9YZM1_9AGAR</name>
<organism evidence="3 4">
    <name type="scientific">Favolaschia claudopus</name>
    <dbReference type="NCBI Taxonomy" id="2862362"/>
    <lineage>
        <taxon>Eukaryota</taxon>
        <taxon>Fungi</taxon>
        <taxon>Dikarya</taxon>
        <taxon>Basidiomycota</taxon>
        <taxon>Agaricomycotina</taxon>
        <taxon>Agaricomycetes</taxon>
        <taxon>Agaricomycetidae</taxon>
        <taxon>Agaricales</taxon>
        <taxon>Marasmiineae</taxon>
        <taxon>Mycenaceae</taxon>
        <taxon>Favolaschia</taxon>
    </lineage>
</organism>
<dbReference type="GO" id="GO:0016491">
    <property type="term" value="F:oxidoreductase activity"/>
    <property type="evidence" value="ECO:0007669"/>
    <property type="project" value="UniProtKB-KW"/>
</dbReference>
<gene>
    <name evidence="3" type="ORF">R3P38DRAFT_3154209</name>
</gene>
<dbReference type="EMBL" id="JAWWNJ010000268">
    <property type="protein sequence ID" value="KAK6966521.1"/>
    <property type="molecule type" value="Genomic_DNA"/>
</dbReference>
<dbReference type="InterPro" id="IPR002347">
    <property type="entry name" value="SDR_fam"/>
</dbReference>
<evidence type="ECO:0000256" key="2">
    <source>
        <dbReference type="ARBA" id="ARBA00023002"/>
    </source>
</evidence>
<keyword evidence="2" id="KW-0560">Oxidoreductase</keyword>
<keyword evidence="4" id="KW-1185">Reference proteome</keyword>
<dbReference type="AlphaFoldDB" id="A0AAV9YZM1"/>
<dbReference type="Gene3D" id="3.40.50.720">
    <property type="entry name" value="NAD(P)-binding Rossmann-like Domain"/>
    <property type="match status" value="1"/>
</dbReference>
<dbReference type="PANTHER" id="PTHR24320:SF283">
    <property type="entry name" value="RETINOL DEHYDROGENASE 11"/>
    <property type="match status" value="1"/>
</dbReference>
<dbReference type="SUPFAM" id="SSF51735">
    <property type="entry name" value="NAD(P)-binding Rossmann-fold domains"/>
    <property type="match status" value="1"/>
</dbReference>
<protein>
    <submittedName>
        <fullName evidence="3">Short-chain dehydrogenase/reductase family protein</fullName>
    </submittedName>
</protein>
<evidence type="ECO:0000313" key="4">
    <source>
        <dbReference type="Proteomes" id="UP001362999"/>
    </source>
</evidence>
<dbReference type="PANTHER" id="PTHR24320">
    <property type="entry name" value="RETINOL DEHYDROGENASE"/>
    <property type="match status" value="1"/>
</dbReference>
<dbReference type="Pfam" id="PF00106">
    <property type="entry name" value="adh_short"/>
    <property type="match status" value="1"/>
</dbReference>
<sequence length="327" mass="34837">MSLPEFSSSTTGEEAADALAGEIQGKNVLITGTSVGGIGFETARVIAKHANLVVITGYSAERLKVAEDTIKKDFPSANIRSLVLDLSSLAAIRKAAAEVNSYSEPLHVLINNAAAPIAPFELTVDNLERQTATDHIGPFLFTKLLAPKLLASTSSSGSYTPRVVFLSSTGHAFIPGFDLSQVVGKPDPATYHPFNVYSHVKAANVLMAIELSRCSGGKIKAYSLCPGLIFTNIHQKEQSIEIMQAAGFIDGDKKPSTEKFDVWKSIPQGATTTVVAAFDPRLNDHAGAYLSNGAEANKERAAHSSDPATAEKLWTATEEIVGEKFTF</sequence>
<comment type="similarity">
    <text evidence="1">Belongs to the short-chain dehydrogenases/reductases (SDR) family.</text>
</comment>
<accession>A0AAV9YZM1</accession>
<dbReference type="Proteomes" id="UP001362999">
    <property type="component" value="Unassembled WGS sequence"/>
</dbReference>